<evidence type="ECO:0000259" key="2">
    <source>
        <dbReference type="PROSITE" id="PS51767"/>
    </source>
</evidence>
<reference evidence="3 4" key="1">
    <citation type="submission" date="2019-06" db="EMBL/GenBank/DDBJ databases">
        <title>Discovery of a novel chromosome fission-fusion reversal in muntjac.</title>
        <authorList>
            <person name="Mudd A.B."/>
            <person name="Bredeson J.V."/>
            <person name="Baum R."/>
            <person name="Hockemeyer D."/>
            <person name="Rokhsar D.S."/>
        </authorList>
    </citation>
    <scope>NUCLEOTIDE SEQUENCE [LARGE SCALE GENOMIC DNA]</scope>
    <source>
        <strain evidence="3">UTSW_UCB_Mm</strain>
        <tissue evidence="3">Fibroblast cell line</tissue>
    </source>
</reference>
<name>A0A5N3W6J1_MUNMU</name>
<dbReference type="SUPFAM" id="SSF50630">
    <property type="entry name" value="Acid proteases"/>
    <property type="match status" value="1"/>
</dbReference>
<dbReference type="PANTHER" id="PTHR47966">
    <property type="entry name" value="BETA-SITE APP-CLEAVING ENZYME, ISOFORM A-RELATED"/>
    <property type="match status" value="1"/>
</dbReference>
<accession>A0A5N3W6J1</accession>
<protein>
    <recommendedName>
        <fullName evidence="2">Peptidase A1 domain-containing protein</fullName>
    </recommendedName>
</protein>
<comment type="caution">
    <text evidence="3">The sequence shown here is derived from an EMBL/GenBank/DDBJ whole genome shotgun (WGS) entry which is preliminary data.</text>
</comment>
<dbReference type="AlphaFoldDB" id="A0A5N3W6J1"/>
<sequence length="259" mass="29050">MKILVLVLIYFQRHGKKFLKNHPNVDPVAKYHFGINALAYEPSTDYLDSFYFGEISIGTPPQNFLVPFDMGSSNLWVLSTYCQTEACCDHLHYCEFNPSKSSTFSVIGQTYTLSYGSRSLSMVLEYDTVTAQNIVIDNHEFGLSENEPSDPFYNSNFDGIMEMAYPSLLVGSNPTVMQNMLQPPYQYGGELILGGVDAQLCSGEIIRTPVTWELYWQIAIQHMTVLPPSVPMSAPLGTHIWFAFPCMQISLSVCVCVCV</sequence>
<dbReference type="GO" id="GO:0006508">
    <property type="term" value="P:proteolysis"/>
    <property type="evidence" value="ECO:0007669"/>
    <property type="project" value="InterPro"/>
</dbReference>
<dbReference type="GO" id="GO:0004190">
    <property type="term" value="F:aspartic-type endopeptidase activity"/>
    <property type="evidence" value="ECO:0007669"/>
    <property type="project" value="InterPro"/>
</dbReference>
<dbReference type="InterPro" id="IPR021109">
    <property type="entry name" value="Peptidase_aspartic_dom_sf"/>
</dbReference>
<dbReference type="Proteomes" id="UP000326458">
    <property type="component" value="Unassembled WGS sequence"/>
</dbReference>
<keyword evidence="4" id="KW-1185">Reference proteome</keyword>
<dbReference type="FunFam" id="2.40.70.10:FF:000008">
    <property type="entry name" value="Cathepsin D"/>
    <property type="match status" value="1"/>
</dbReference>
<dbReference type="Gene3D" id="2.40.70.10">
    <property type="entry name" value="Acid Proteases"/>
    <property type="match status" value="1"/>
</dbReference>
<organism evidence="3 4">
    <name type="scientific">Muntiacus muntjak</name>
    <name type="common">Barking deer</name>
    <name type="synonym">Indian muntjac</name>
    <dbReference type="NCBI Taxonomy" id="9888"/>
    <lineage>
        <taxon>Eukaryota</taxon>
        <taxon>Metazoa</taxon>
        <taxon>Chordata</taxon>
        <taxon>Craniata</taxon>
        <taxon>Vertebrata</taxon>
        <taxon>Euteleostomi</taxon>
        <taxon>Mammalia</taxon>
        <taxon>Eutheria</taxon>
        <taxon>Laurasiatheria</taxon>
        <taxon>Artiodactyla</taxon>
        <taxon>Ruminantia</taxon>
        <taxon>Pecora</taxon>
        <taxon>Cervidae</taxon>
        <taxon>Muntiacinae</taxon>
        <taxon>Muntiacus</taxon>
    </lineage>
</organism>
<dbReference type="PRINTS" id="PR00792">
    <property type="entry name" value="PEPSIN"/>
</dbReference>
<dbReference type="PROSITE" id="PS51767">
    <property type="entry name" value="PEPTIDASE_A1"/>
    <property type="match status" value="1"/>
</dbReference>
<evidence type="ECO:0000256" key="1">
    <source>
        <dbReference type="ARBA" id="ARBA00007447"/>
    </source>
</evidence>
<dbReference type="Pfam" id="PF00026">
    <property type="entry name" value="Asp"/>
    <property type="match status" value="1"/>
</dbReference>
<dbReference type="PANTHER" id="PTHR47966:SF70">
    <property type="entry name" value="PEPTIDASE A1 DOMAIN-CONTAINING PROTEIN"/>
    <property type="match status" value="1"/>
</dbReference>
<dbReference type="InterPro" id="IPR001461">
    <property type="entry name" value="Aspartic_peptidase_A1"/>
</dbReference>
<dbReference type="EMBL" id="VCEA01000001">
    <property type="protein sequence ID" value="KAB0357300.1"/>
    <property type="molecule type" value="Genomic_DNA"/>
</dbReference>
<feature type="domain" description="Peptidase A1" evidence="2">
    <location>
        <begin position="51"/>
        <end position="259"/>
    </location>
</feature>
<evidence type="ECO:0000313" key="4">
    <source>
        <dbReference type="Proteomes" id="UP000326458"/>
    </source>
</evidence>
<comment type="similarity">
    <text evidence="1">Belongs to the peptidase A1 family.</text>
</comment>
<dbReference type="InterPro" id="IPR033121">
    <property type="entry name" value="PEPTIDASE_A1"/>
</dbReference>
<proteinExistence type="inferred from homology"/>
<evidence type="ECO:0000313" key="3">
    <source>
        <dbReference type="EMBL" id="KAB0357300.1"/>
    </source>
</evidence>
<dbReference type="Gene3D" id="2.60.40.1960">
    <property type="match status" value="1"/>
</dbReference>
<gene>
    <name evidence="3" type="ORF">FD754_001456</name>
</gene>